<evidence type="ECO:0000256" key="3">
    <source>
        <dbReference type="ARBA" id="ARBA00022692"/>
    </source>
</evidence>
<keyword evidence="4 7" id="KW-1133">Transmembrane helix</keyword>
<keyword evidence="5 7" id="KW-0472">Membrane</keyword>
<keyword evidence="3 7" id="KW-0812">Transmembrane</keyword>
<feature type="transmembrane region" description="Helical" evidence="7">
    <location>
        <begin position="235"/>
        <end position="262"/>
    </location>
</feature>
<comment type="similarity">
    <text evidence="2">Belongs to the autoinducer-2 exporter (AI-2E) (TC 2.A.86) family.</text>
</comment>
<dbReference type="InterPro" id="IPR002549">
    <property type="entry name" value="AI-2E-like"/>
</dbReference>
<evidence type="ECO:0000256" key="2">
    <source>
        <dbReference type="ARBA" id="ARBA00009773"/>
    </source>
</evidence>
<gene>
    <name evidence="8" type="ORF">UFOPK3914_01904</name>
</gene>
<accession>A0A6J7P408</accession>
<protein>
    <submittedName>
        <fullName evidence="8">Unannotated protein</fullName>
    </submittedName>
</protein>
<feature type="region of interest" description="Disordered" evidence="6">
    <location>
        <begin position="353"/>
        <end position="377"/>
    </location>
</feature>
<name>A0A6J7P408_9ZZZZ</name>
<organism evidence="8">
    <name type="scientific">freshwater metagenome</name>
    <dbReference type="NCBI Taxonomy" id="449393"/>
    <lineage>
        <taxon>unclassified sequences</taxon>
        <taxon>metagenomes</taxon>
        <taxon>ecological metagenomes</taxon>
    </lineage>
</organism>
<feature type="transmembrane region" description="Helical" evidence="7">
    <location>
        <begin position="37"/>
        <end position="54"/>
    </location>
</feature>
<comment type="subcellular location">
    <subcellularLocation>
        <location evidence="1">Membrane</location>
        <topology evidence="1">Multi-pass membrane protein</topology>
    </subcellularLocation>
</comment>
<feature type="transmembrane region" description="Helical" evidence="7">
    <location>
        <begin position="12"/>
        <end position="31"/>
    </location>
</feature>
<evidence type="ECO:0000313" key="8">
    <source>
        <dbReference type="EMBL" id="CAB4996764.1"/>
    </source>
</evidence>
<sequence length="377" mass="39830">MTHTSLHISPRSILRSVAIIGAYLLVITVAMRAATTLVWFLEACVFAALSWPVVQRLHRHMSNTAAILLITALLALSVSAIAALGLTELQGESAKFQRNVPAAVRDLEGTEGLGGLIKKLQIADDIERFADQVTNQVRFRNADLRGIASRVGEGASAVFVVWILTVMIIFTGPTMVNGAIELAPETKREPIRWVLKLAYSTSTKYMGFMALQSLAVLLITFSVSTWLGIDLPGLLAVTAALLAFVPYVGIFAGALPLALLALLNGPEQALAVLVGAFILQILDAYLVQRKVDVATVPVGIFPTMLAAMIGFSLRGPGGLLVGVALATMAMAVLSDTGAMRTIRSLDDSDLVTNPVDPVAPESADSANSAAMSPGEIS</sequence>
<feature type="transmembrane region" description="Helical" evidence="7">
    <location>
        <begin position="269"/>
        <end position="288"/>
    </location>
</feature>
<evidence type="ECO:0000256" key="5">
    <source>
        <dbReference type="ARBA" id="ARBA00023136"/>
    </source>
</evidence>
<dbReference type="EMBL" id="CAFBOG010000248">
    <property type="protein sequence ID" value="CAB4996764.1"/>
    <property type="molecule type" value="Genomic_DNA"/>
</dbReference>
<evidence type="ECO:0000256" key="7">
    <source>
        <dbReference type="SAM" id="Phobius"/>
    </source>
</evidence>
<dbReference type="AlphaFoldDB" id="A0A6J7P408"/>
<reference evidence="8" key="1">
    <citation type="submission" date="2020-05" db="EMBL/GenBank/DDBJ databases">
        <authorList>
            <person name="Chiriac C."/>
            <person name="Salcher M."/>
            <person name="Ghai R."/>
            <person name="Kavagutti S V."/>
        </authorList>
    </citation>
    <scope>NUCLEOTIDE SEQUENCE</scope>
</reference>
<evidence type="ECO:0000256" key="4">
    <source>
        <dbReference type="ARBA" id="ARBA00022989"/>
    </source>
</evidence>
<evidence type="ECO:0000256" key="6">
    <source>
        <dbReference type="SAM" id="MobiDB-lite"/>
    </source>
</evidence>
<feature type="transmembrane region" description="Helical" evidence="7">
    <location>
        <begin position="159"/>
        <end position="184"/>
    </location>
</feature>
<feature type="transmembrane region" description="Helical" evidence="7">
    <location>
        <begin position="66"/>
        <end position="86"/>
    </location>
</feature>
<feature type="transmembrane region" description="Helical" evidence="7">
    <location>
        <begin position="205"/>
        <end position="229"/>
    </location>
</feature>
<dbReference type="GO" id="GO:0016020">
    <property type="term" value="C:membrane"/>
    <property type="evidence" value="ECO:0007669"/>
    <property type="project" value="UniProtKB-SubCell"/>
</dbReference>
<dbReference type="Pfam" id="PF01594">
    <property type="entry name" value="AI-2E_transport"/>
    <property type="match status" value="1"/>
</dbReference>
<evidence type="ECO:0000256" key="1">
    <source>
        <dbReference type="ARBA" id="ARBA00004141"/>
    </source>
</evidence>
<feature type="transmembrane region" description="Helical" evidence="7">
    <location>
        <begin position="300"/>
        <end position="333"/>
    </location>
</feature>
<proteinExistence type="inferred from homology"/>